<comment type="caution">
    <text evidence="2">The sequence shown here is derived from an EMBL/GenBank/DDBJ whole genome shotgun (WGS) entry which is preliminary data.</text>
</comment>
<name>A0A1G2KWR7_9BACT</name>
<evidence type="ECO:0000313" key="2">
    <source>
        <dbReference type="EMBL" id="OHA02859.1"/>
    </source>
</evidence>
<protein>
    <submittedName>
        <fullName evidence="2">Uncharacterized protein</fullName>
    </submittedName>
</protein>
<keyword evidence="1" id="KW-0472">Membrane</keyword>
<feature type="transmembrane region" description="Helical" evidence="1">
    <location>
        <begin position="7"/>
        <end position="27"/>
    </location>
</feature>
<dbReference type="AlphaFoldDB" id="A0A1G2KWR7"/>
<keyword evidence="1" id="KW-1133">Transmembrane helix</keyword>
<organism evidence="2 3">
    <name type="scientific">Candidatus Sungbacteria bacterium RIFCSPHIGHO2_02_FULL_53_17</name>
    <dbReference type="NCBI Taxonomy" id="1802275"/>
    <lineage>
        <taxon>Bacteria</taxon>
        <taxon>Candidatus Sungiibacteriota</taxon>
    </lineage>
</organism>
<reference evidence="2 3" key="1">
    <citation type="journal article" date="2016" name="Nat. Commun.">
        <title>Thousands of microbial genomes shed light on interconnected biogeochemical processes in an aquifer system.</title>
        <authorList>
            <person name="Anantharaman K."/>
            <person name="Brown C.T."/>
            <person name="Hug L.A."/>
            <person name="Sharon I."/>
            <person name="Castelle C.J."/>
            <person name="Probst A.J."/>
            <person name="Thomas B.C."/>
            <person name="Singh A."/>
            <person name="Wilkins M.J."/>
            <person name="Karaoz U."/>
            <person name="Brodie E.L."/>
            <person name="Williams K.H."/>
            <person name="Hubbard S.S."/>
            <person name="Banfield J.F."/>
        </authorList>
    </citation>
    <scope>NUCLEOTIDE SEQUENCE [LARGE SCALE GENOMIC DNA]</scope>
</reference>
<gene>
    <name evidence="2" type="ORF">A3C92_00185</name>
</gene>
<dbReference type="Proteomes" id="UP000177177">
    <property type="component" value="Unassembled WGS sequence"/>
</dbReference>
<keyword evidence="1" id="KW-0812">Transmembrane</keyword>
<evidence type="ECO:0000313" key="3">
    <source>
        <dbReference type="Proteomes" id="UP000177177"/>
    </source>
</evidence>
<sequence length="194" mass="22074">MIQNKKLILLIVFVSLSLIGFLAYSLIEYKRSGIAQDGVVTCANGQCFWSAHIHIDIPIQMCGEKYVLSKFKGSLANHHTHGDENIIHWHDKIPFDAEKKQLSGPTPFALNLIFKTIELPITEEGLLNKKDGDGCRSLAATWKVFVNGVLHPDWRSYEWKDRDIVLFVFDERTAEEVEKELRQNPIKFPPVGEG</sequence>
<proteinExistence type="predicted"/>
<accession>A0A1G2KWR7</accession>
<evidence type="ECO:0000256" key="1">
    <source>
        <dbReference type="SAM" id="Phobius"/>
    </source>
</evidence>
<dbReference type="EMBL" id="MHQN01000029">
    <property type="protein sequence ID" value="OHA02859.1"/>
    <property type="molecule type" value="Genomic_DNA"/>
</dbReference>